<dbReference type="EMBL" id="AJIL01000220">
    <property type="protein sequence ID" value="KNE91091.1"/>
    <property type="molecule type" value="Genomic_DNA"/>
</dbReference>
<reference evidence="2" key="1">
    <citation type="submission" date="2014-03" db="EMBL/GenBank/DDBJ databases">
        <title>The Genome Sequence of Puccinia striiformis f. sp. tritici PST-78.</title>
        <authorList>
            <consortium name="The Broad Institute Genome Sequencing Platform"/>
            <person name="Cuomo C."/>
            <person name="Hulbert S."/>
            <person name="Chen X."/>
            <person name="Walker B."/>
            <person name="Young S.K."/>
            <person name="Zeng Q."/>
            <person name="Gargeya S."/>
            <person name="Fitzgerald M."/>
            <person name="Haas B."/>
            <person name="Abouelleil A."/>
            <person name="Alvarado L."/>
            <person name="Arachchi H.M."/>
            <person name="Berlin A.M."/>
            <person name="Chapman S.B."/>
            <person name="Goldberg J."/>
            <person name="Griggs A."/>
            <person name="Gujja S."/>
            <person name="Hansen M."/>
            <person name="Howarth C."/>
            <person name="Imamovic A."/>
            <person name="Larimer J."/>
            <person name="McCowan C."/>
            <person name="Montmayeur A."/>
            <person name="Murphy C."/>
            <person name="Neiman D."/>
            <person name="Pearson M."/>
            <person name="Priest M."/>
            <person name="Roberts A."/>
            <person name="Saif S."/>
            <person name="Shea T."/>
            <person name="Sisk P."/>
            <person name="Sykes S."/>
            <person name="Wortman J."/>
            <person name="Nusbaum C."/>
            <person name="Birren B."/>
        </authorList>
    </citation>
    <scope>NUCLEOTIDE SEQUENCE [LARGE SCALE GENOMIC DNA]</scope>
    <source>
        <strain evidence="2">race PST-78</strain>
    </source>
</reference>
<organism evidence="1 2">
    <name type="scientific">Puccinia striiformis f. sp. tritici PST-78</name>
    <dbReference type="NCBI Taxonomy" id="1165861"/>
    <lineage>
        <taxon>Eukaryota</taxon>
        <taxon>Fungi</taxon>
        <taxon>Dikarya</taxon>
        <taxon>Basidiomycota</taxon>
        <taxon>Pucciniomycotina</taxon>
        <taxon>Pucciniomycetes</taxon>
        <taxon>Pucciniales</taxon>
        <taxon>Pucciniaceae</taxon>
        <taxon>Puccinia</taxon>
    </lineage>
</organism>
<comment type="caution">
    <text evidence="1">The sequence shown here is derived from an EMBL/GenBank/DDBJ whole genome shotgun (WGS) entry which is preliminary data.</text>
</comment>
<accession>A0A0L0UVY3</accession>
<sequence length="174" mass="20628">MASQPWCQFHNLEGRITLMTWLRKKYVAAKLRRREANKILTDLLQRPNPFSNDGSNFTRHFFITQWEHQVNYLDQVTDEDTERRKRLTKLLEKEEALMKLRTVLDTREWDIQAELIERITEEITNSEGSQRQLAEELGILYSGNTTDINKEKCKLLIWSSKRELYAKAVDIQGV</sequence>
<evidence type="ECO:0000313" key="1">
    <source>
        <dbReference type="EMBL" id="KNE91091.1"/>
    </source>
</evidence>
<dbReference type="Proteomes" id="UP000054564">
    <property type="component" value="Unassembled WGS sequence"/>
</dbReference>
<gene>
    <name evidence="1" type="ORF">PSTG_15487</name>
</gene>
<dbReference type="PANTHER" id="PTHR33096:SF1">
    <property type="entry name" value="CXC1-LIKE CYSTEINE CLUSTER ASSOCIATED WITH KDZ TRANSPOSASES DOMAIN-CONTAINING PROTEIN"/>
    <property type="match status" value="1"/>
</dbReference>
<dbReference type="PANTHER" id="PTHR33096">
    <property type="entry name" value="CXC2 DOMAIN-CONTAINING PROTEIN"/>
    <property type="match status" value="1"/>
</dbReference>
<dbReference type="AlphaFoldDB" id="A0A0L0UVY3"/>
<protein>
    <submittedName>
        <fullName evidence="1">Uncharacterized protein</fullName>
    </submittedName>
</protein>
<proteinExistence type="predicted"/>
<evidence type="ECO:0000313" key="2">
    <source>
        <dbReference type="Proteomes" id="UP000054564"/>
    </source>
</evidence>
<name>A0A0L0UVY3_9BASI</name>
<keyword evidence="2" id="KW-1185">Reference proteome</keyword>